<dbReference type="SUPFAM" id="SSF54001">
    <property type="entry name" value="Cysteine proteinases"/>
    <property type="match status" value="1"/>
</dbReference>
<dbReference type="CDD" id="cd02257">
    <property type="entry name" value="Peptidase_C19"/>
    <property type="match status" value="1"/>
</dbReference>
<dbReference type="PROSITE" id="PS00973">
    <property type="entry name" value="USP_2"/>
    <property type="match status" value="1"/>
</dbReference>
<proteinExistence type="predicted"/>
<dbReference type="EMBL" id="JAPFFF010000039">
    <property type="protein sequence ID" value="KAK8842261.1"/>
    <property type="molecule type" value="Genomic_DNA"/>
</dbReference>
<accession>A0ABR2H7W6</accession>
<reference evidence="3 4" key="1">
    <citation type="submission" date="2024-04" db="EMBL/GenBank/DDBJ databases">
        <title>Tritrichomonas musculus Genome.</title>
        <authorList>
            <person name="Alves-Ferreira E."/>
            <person name="Grigg M."/>
            <person name="Lorenzi H."/>
            <person name="Galac M."/>
        </authorList>
    </citation>
    <scope>NUCLEOTIDE SEQUENCE [LARGE SCALE GENOMIC DNA]</scope>
    <source>
        <strain evidence="3 4">EAF2021</strain>
    </source>
</reference>
<dbReference type="InterPro" id="IPR028889">
    <property type="entry name" value="USP"/>
</dbReference>
<evidence type="ECO:0000259" key="2">
    <source>
        <dbReference type="PROSITE" id="PS50235"/>
    </source>
</evidence>
<sequence length="1179" mass="137743">MIKKKHSSNKIISDKEFELTLQNVKPNFYEIDCGKYRDEEVAVSFKIKLIEKGFLLFKIRFTKHPHINPFCVIIHVQIGDQIERFFYEKKSNEYRPLNFYHTKFQKQSIVKEKVAIRFKLHQISLFICTLNNSHTLCYLNSATQLLAHLNQFRKFICSISKCDEARSTPIPYYLNRMKDLFNQMERNNEKLSTVILARSFGWSQIALQIQCDASEFLYTLLSHISHNTNPEKLKKFDSIFASHFIVRKIQKTKSIENIGINSNNSNIDEQNQSDHNDNNDNQNNNANTTNENNSLNLITRNSNQSNTGTPNEGDDNTYKEIEIMLQTYRYANGSIYTIIENYLANDLFVKRFEKFPEVLLLQVKGRYEQFEDKIDLSKFSINPDSQNIQHSKYTLSGFIVHVGSFSNSGHYKCVVRSNYEDIWYYFNDSVSGLYSCFEYESNIQKCLHSIAKKANETECIRVLMYVADDVLHHYFDPNERFMPISKGQFQEVKNDQSENITFYIMTNEDVVDHIEKGHVDFKEVGFTFSFEAKATVKKSEVYEKVAKYFGVDETTFVLRATDMNAPTIDVFLNTPTIIPRPKSSYRLFYEIIDYETDPTKQLTIPYFFLYYKFDPKKFLLNLENNLNHSHISKSDKRPIAPKSVDPRRLKVRRKLIPGFLKTKFQKEEEEEKSDSDEDNTQKVEKLIERNDFTYIKTIVLTPYDKLKDVKTAILEKLNKSDNATVCFYATDENAQIIEIDQTQEIKKFLSGQTSKYIYVQTFENEGSSNNLKLNSDQISIEKIMNMKFLFLRYMERALCRPVNPFKLSNVFMIENLSIPVTFCKLDDPAVSKTMLFPVVCPFSLSELNKIICAAMDDRYEKSSFMQIFLSFRKDSPPFIEKVDSIEKLRRALEYALFKSEISVYKVHFSLSSSSLENIHYDTESDTDFKSNFFIHYKKFDSKKNDQISLRFYFSEDAINTKMTSQALVKEGSKISDITQNFLNVFPIEKFNEDDRHEIEKIMRNEKKFTDVFRIMKITNCKIANTVKVNFSLFSTIAIRFERIQNNHTQIVGYLPCYFGARFNKTNLIVPFGSPFLFPVAKGRVDAYKKDIEHCLIKEDIVAALKGIKKDEVELFVTEFQGIILQDKKVNEIEKIIAPCEVVEMNSEIKTYVAVCFSNMNGASFLDEKKYFNGDIKILY</sequence>
<keyword evidence="4" id="KW-1185">Reference proteome</keyword>
<name>A0ABR2H7W6_9EUKA</name>
<dbReference type="Pfam" id="PF00443">
    <property type="entry name" value="UCH"/>
    <property type="match status" value="1"/>
</dbReference>
<feature type="compositionally biased region" description="Low complexity" evidence="1">
    <location>
        <begin position="279"/>
        <end position="297"/>
    </location>
</feature>
<comment type="caution">
    <text evidence="3">The sequence shown here is derived from an EMBL/GenBank/DDBJ whole genome shotgun (WGS) entry which is preliminary data.</text>
</comment>
<dbReference type="InterPro" id="IPR038765">
    <property type="entry name" value="Papain-like_cys_pep_sf"/>
</dbReference>
<organism evidence="3 4">
    <name type="scientific">Tritrichomonas musculus</name>
    <dbReference type="NCBI Taxonomy" id="1915356"/>
    <lineage>
        <taxon>Eukaryota</taxon>
        <taxon>Metamonada</taxon>
        <taxon>Parabasalia</taxon>
        <taxon>Tritrichomonadida</taxon>
        <taxon>Tritrichomonadidae</taxon>
        <taxon>Tritrichomonas</taxon>
    </lineage>
</organism>
<protein>
    <recommendedName>
        <fullName evidence="2">USP domain-containing protein</fullName>
    </recommendedName>
</protein>
<dbReference type="Gene3D" id="3.90.70.10">
    <property type="entry name" value="Cysteine proteinases"/>
    <property type="match status" value="1"/>
</dbReference>
<dbReference type="InterPro" id="IPR050164">
    <property type="entry name" value="Peptidase_C19"/>
</dbReference>
<dbReference type="InterPro" id="IPR018200">
    <property type="entry name" value="USP_CS"/>
</dbReference>
<evidence type="ECO:0000313" key="4">
    <source>
        <dbReference type="Proteomes" id="UP001470230"/>
    </source>
</evidence>
<feature type="compositionally biased region" description="Low complexity" evidence="1">
    <location>
        <begin position="259"/>
        <end position="270"/>
    </location>
</feature>
<dbReference type="InterPro" id="IPR001394">
    <property type="entry name" value="Peptidase_C19_UCH"/>
</dbReference>
<dbReference type="Proteomes" id="UP001470230">
    <property type="component" value="Unassembled WGS sequence"/>
</dbReference>
<dbReference type="PANTHER" id="PTHR24006">
    <property type="entry name" value="UBIQUITIN CARBOXYL-TERMINAL HYDROLASE"/>
    <property type="match status" value="1"/>
</dbReference>
<feature type="compositionally biased region" description="Polar residues" evidence="1">
    <location>
        <begin position="298"/>
        <end position="310"/>
    </location>
</feature>
<evidence type="ECO:0000256" key="1">
    <source>
        <dbReference type="SAM" id="MobiDB-lite"/>
    </source>
</evidence>
<gene>
    <name evidence="3" type="ORF">M9Y10_026495</name>
</gene>
<feature type="region of interest" description="Disordered" evidence="1">
    <location>
        <begin position="259"/>
        <end position="316"/>
    </location>
</feature>
<dbReference type="PROSITE" id="PS50235">
    <property type="entry name" value="USP_3"/>
    <property type="match status" value="1"/>
</dbReference>
<feature type="domain" description="USP" evidence="2">
    <location>
        <begin position="128"/>
        <end position="468"/>
    </location>
</feature>
<evidence type="ECO:0000313" key="3">
    <source>
        <dbReference type="EMBL" id="KAK8842261.1"/>
    </source>
</evidence>